<feature type="domain" description="Integrase catalytic" evidence="1">
    <location>
        <begin position="209"/>
        <end position="385"/>
    </location>
</feature>
<evidence type="ECO:0000313" key="2">
    <source>
        <dbReference type="EMBL" id="QSW88411.1"/>
    </source>
</evidence>
<evidence type="ECO:0000259" key="1">
    <source>
        <dbReference type="PROSITE" id="PS50994"/>
    </source>
</evidence>
<dbReference type="InterPro" id="IPR012337">
    <property type="entry name" value="RNaseH-like_sf"/>
</dbReference>
<dbReference type="Proteomes" id="UP000663440">
    <property type="component" value="Chromosome"/>
</dbReference>
<dbReference type="InterPro" id="IPR001584">
    <property type="entry name" value="Integrase_cat-core"/>
</dbReference>
<dbReference type="NCBIfam" id="NF033516">
    <property type="entry name" value="transpos_IS3"/>
    <property type="match status" value="1"/>
</dbReference>
<proteinExistence type="predicted"/>
<evidence type="ECO:0000313" key="3">
    <source>
        <dbReference type="Proteomes" id="UP000663440"/>
    </source>
</evidence>
<gene>
    <name evidence="2" type="ORF">J0383_19410</name>
</gene>
<dbReference type="InterPro" id="IPR002514">
    <property type="entry name" value="Transposase_8"/>
</dbReference>
<dbReference type="Pfam" id="PF13333">
    <property type="entry name" value="rve_2"/>
    <property type="match status" value="1"/>
</dbReference>
<dbReference type="EMBL" id="CP071448">
    <property type="protein sequence ID" value="QSW88411.1"/>
    <property type="molecule type" value="Genomic_DNA"/>
</dbReference>
<dbReference type="Gene3D" id="3.30.420.10">
    <property type="entry name" value="Ribonuclease H-like superfamily/Ribonuclease H"/>
    <property type="match status" value="1"/>
</dbReference>
<keyword evidence="3" id="KW-1185">Reference proteome</keyword>
<dbReference type="InterPro" id="IPR048020">
    <property type="entry name" value="Transpos_IS3"/>
</dbReference>
<dbReference type="InterPro" id="IPR009057">
    <property type="entry name" value="Homeodomain-like_sf"/>
</dbReference>
<accession>A0ABX7QCT2</accession>
<dbReference type="SUPFAM" id="SSF53098">
    <property type="entry name" value="Ribonuclease H-like"/>
    <property type="match status" value="1"/>
</dbReference>
<organism evidence="2 3">
    <name type="scientific">Flavobacterium endoglycinae</name>
    <dbReference type="NCBI Taxonomy" id="2816357"/>
    <lineage>
        <taxon>Bacteria</taxon>
        <taxon>Pseudomonadati</taxon>
        <taxon>Bacteroidota</taxon>
        <taxon>Flavobacteriia</taxon>
        <taxon>Flavobacteriales</taxon>
        <taxon>Flavobacteriaceae</taxon>
        <taxon>Flavobacterium</taxon>
    </lineage>
</organism>
<dbReference type="Pfam" id="PF00665">
    <property type="entry name" value="rve"/>
    <property type="match status" value="1"/>
</dbReference>
<dbReference type="PANTHER" id="PTHR46889">
    <property type="entry name" value="TRANSPOSASE INSF FOR INSERTION SEQUENCE IS3B-RELATED"/>
    <property type="match status" value="1"/>
</dbReference>
<sequence>MKAKYKKFDRTFKDNAVTLSYEKSSLKQYAAELGILPCLLTRWRQEYQKFGEGRFPGSGYERVNPEKKKIVELEKKCKESELLFEILKTASPCLNQGRLKIYQFLKRNRKKYSILLMCRTLDIPYSSYHRWEKNEISEKQLYLLSLKKELAAIFYAFKKNQGAAKIAEELNRGGYEIVRRQVSFYMKQLGLKRKKKRKFRVTTDSNHNQYTAPNFLNRKFNAKGHAEIWVSDITYLQTKRGFIYLTVIMDLYDRKIIGWNLGRRLSAQKTIIPAWEMAVNNRPIPEGLIFHSDRGVQYANKCFAEKLDSHKCIQSMSRTGDHFDNAACESFFSSLKRELVYQEKELITVKKMKNEIFEFIENWYNQKRIHSSLQYKTIEQFNEQTACSQRDRT</sequence>
<dbReference type="SUPFAM" id="SSF46689">
    <property type="entry name" value="Homeodomain-like"/>
    <property type="match status" value="1"/>
</dbReference>
<dbReference type="InterPro" id="IPR050900">
    <property type="entry name" value="Transposase_IS3/IS150/IS904"/>
</dbReference>
<dbReference type="Pfam" id="PF01527">
    <property type="entry name" value="HTH_Tnp_1"/>
    <property type="match status" value="1"/>
</dbReference>
<protein>
    <submittedName>
        <fullName evidence="2">IS3 family transposase</fullName>
    </submittedName>
</protein>
<dbReference type="InterPro" id="IPR036397">
    <property type="entry name" value="RNaseH_sf"/>
</dbReference>
<dbReference type="PANTHER" id="PTHR46889:SF4">
    <property type="entry name" value="TRANSPOSASE INSO FOR INSERTION SEQUENCE ELEMENT IS911B-RELATED"/>
    <property type="match status" value="1"/>
</dbReference>
<name>A0ABX7QCT2_9FLAO</name>
<reference evidence="2 3" key="1">
    <citation type="submission" date="2021-03" db="EMBL/GenBank/DDBJ databases">
        <title>Flavobacterium kribbensis sp. nov, an endophytic bacteria, isolated from soybean.</title>
        <authorList>
            <person name="Lee J."/>
            <person name="Seo J."/>
        </authorList>
    </citation>
    <scope>NUCLEOTIDE SEQUENCE [LARGE SCALE GENOMIC DNA]</scope>
    <source>
        <strain evidence="2 3">BB8</strain>
    </source>
</reference>
<dbReference type="RefSeq" id="WP_207295614.1">
    <property type="nucleotide sequence ID" value="NZ_CP071448.1"/>
</dbReference>
<dbReference type="PROSITE" id="PS50994">
    <property type="entry name" value="INTEGRASE"/>
    <property type="match status" value="1"/>
</dbReference>